<dbReference type="OrthoDB" id="3756103at2759"/>
<reference evidence="2" key="1">
    <citation type="journal article" date="2020" name="Stud. Mycol.">
        <title>101 Dothideomycetes genomes: a test case for predicting lifestyles and emergence of pathogens.</title>
        <authorList>
            <person name="Haridas S."/>
            <person name="Albert R."/>
            <person name="Binder M."/>
            <person name="Bloem J."/>
            <person name="Labutti K."/>
            <person name="Salamov A."/>
            <person name="Andreopoulos B."/>
            <person name="Baker S."/>
            <person name="Barry K."/>
            <person name="Bills G."/>
            <person name="Bluhm B."/>
            <person name="Cannon C."/>
            <person name="Castanera R."/>
            <person name="Culley D."/>
            <person name="Daum C."/>
            <person name="Ezra D."/>
            <person name="Gonzalez J."/>
            <person name="Henrissat B."/>
            <person name="Kuo A."/>
            <person name="Liang C."/>
            <person name="Lipzen A."/>
            <person name="Lutzoni F."/>
            <person name="Magnuson J."/>
            <person name="Mondo S."/>
            <person name="Nolan M."/>
            <person name="Ohm R."/>
            <person name="Pangilinan J."/>
            <person name="Park H.-J."/>
            <person name="Ramirez L."/>
            <person name="Alfaro M."/>
            <person name="Sun H."/>
            <person name="Tritt A."/>
            <person name="Yoshinaga Y."/>
            <person name="Zwiers L.-H."/>
            <person name="Turgeon B."/>
            <person name="Goodwin S."/>
            <person name="Spatafora J."/>
            <person name="Crous P."/>
            <person name="Grigoriev I."/>
        </authorList>
    </citation>
    <scope>NUCLEOTIDE SEQUENCE</scope>
    <source>
        <strain evidence="2">CBS 123094</strain>
    </source>
</reference>
<dbReference type="InterPro" id="IPR038883">
    <property type="entry name" value="AN11006-like"/>
</dbReference>
<dbReference type="AlphaFoldDB" id="A0A6A5WT98"/>
<keyword evidence="3" id="KW-1185">Reference proteome</keyword>
<evidence type="ECO:0000313" key="2">
    <source>
        <dbReference type="EMBL" id="KAF2004164.1"/>
    </source>
</evidence>
<dbReference type="Proteomes" id="UP000799779">
    <property type="component" value="Unassembled WGS sequence"/>
</dbReference>
<accession>A0A6A5WT98</accession>
<sequence>MVRRKPRQLSRADDTSTPVDNNPTPPRYPHSTLPDHSRAFNIIRQWHPSHMSNISIFDALAQRARIARVSVKEKRDRDALIQGELSALEDDLAQLSLGDARAALKTVREEVAARVKKETGKQTKPAKPRFTFARNRSVKVLYRRQNRQLGNHPDAKVVCKRQQGALKKVKGGGAAKAVAKRPSLLRLPPELRNIIYDYCMTDLPHFVLRPTMQLSQLVLYPKTLPPICFTAKHIRSETILAYLRRTRFIITETNTDLVGGIYGFLSQFPQDEAFNAIRQLSFSRAIRSYSFEGSGWPQKLVAKCPGLTSLVLVFAAEDMVKYPSGPFFRAPTIYSLVSVRDLAATGSTNRFVGIPGLSALFDDTPSLRSLKAYCVGGDIYVRGGMIWDGPKPSKVEDLFENLKTLLDGFAKRKTGVQVDFIMRPKERRWSSIFPP</sequence>
<gene>
    <name evidence="2" type="ORF">P154DRAFT_531843</name>
</gene>
<name>A0A6A5WT98_9PLEO</name>
<dbReference type="EMBL" id="ML977569">
    <property type="protein sequence ID" value="KAF2004164.1"/>
    <property type="molecule type" value="Genomic_DNA"/>
</dbReference>
<evidence type="ECO:0000313" key="3">
    <source>
        <dbReference type="Proteomes" id="UP000799779"/>
    </source>
</evidence>
<dbReference type="PANTHER" id="PTHR42085">
    <property type="entry name" value="F-BOX DOMAIN-CONTAINING PROTEIN"/>
    <property type="match status" value="1"/>
</dbReference>
<proteinExistence type="predicted"/>
<dbReference type="PANTHER" id="PTHR42085:SF1">
    <property type="entry name" value="F-BOX DOMAIN-CONTAINING PROTEIN"/>
    <property type="match status" value="1"/>
</dbReference>
<protein>
    <submittedName>
        <fullName evidence="2">Uncharacterized protein</fullName>
    </submittedName>
</protein>
<organism evidence="2 3">
    <name type="scientific">Amniculicola lignicola CBS 123094</name>
    <dbReference type="NCBI Taxonomy" id="1392246"/>
    <lineage>
        <taxon>Eukaryota</taxon>
        <taxon>Fungi</taxon>
        <taxon>Dikarya</taxon>
        <taxon>Ascomycota</taxon>
        <taxon>Pezizomycotina</taxon>
        <taxon>Dothideomycetes</taxon>
        <taxon>Pleosporomycetidae</taxon>
        <taxon>Pleosporales</taxon>
        <taxon>Amniculicolaceae</taxon>
        <taxon>Amniculicola</taxon>
    </lineage>
</organism>
<feature type="region of interest" description="Disordered" evidence="1">
    <location>
        <begin position="1"/>
        <end position="34"/>
    </location>
</feature>
<evidence type="ECO:0000256" key="1">
    <source>
        <dbReference type="SAM" id="MobiDB-lite"/>
    </source>
</evidence>